<accession>A0A165B7B7</accession>
<organism evidence="2 3">
    <name type="scientific">Exidia glandulosa HHB12029</name>
    <dbReference type="NCBI Taxonomy" id="1314781"/>
    <lineage>
        <taxon>Eukaryota</taxon>
        <taxon>Fungi</taxon>
        <taxon>Dikarya</taxon>
        <taxon>Basidiomycota</taxon>
        <taxon>Agaricomycotina</taxon>
        <taxon>Agaricomycetes</taxon>
        <taxon>Auriculariales</taxon>
        <taxon>Exidiaceae</taxon>
        <taxon>Exidia</taxon>
    </lineage>
</organism>
<keyword evidence="3" id="KW-1185">Reference proteome</keyword>
<feature type="region of interest" description="Disordered" evidence="1">
    <location>
        <begin position="1"/>
        <end position="46"/>
    </location>
</feature>
<gene>
    <name evidence="2" type="ORF">EXIGLDRAFT_845972</name>
</gene>
<dbReference type="InParanoid" id="A0A165B7B7"/>
<evidence type="ECO:0000313" key="2">
    <source>
        <dbReference type="EMBL" id="KZV79984.1"/>
    </source>
</evidence>
<reference evidence="2 3" key="1">
    <citation type="journal article" date="2016" name="Mol. Biol. Evol.">
        <title>Comparative Genomics of Early-Diverging Mushroom-Forming Fungi Provides Insights into the Origins of Lignocellulose Decay Capabilities.</title>
        <authorList>
            <person name="Nagy L.G."/>
            <person name="Riley R."/>
            <person name="Tritt A."/>
            <person name="Adam C."/>
            <person name="Daum C."/>
            <person name="Floudas D."/>
            <person name="Sun H."/>
            <person name="Yadav J.S."/>
            <person name="Pangilinan J."/>
            <person name="Larsson K.H."/>
            <person name="Matsuura K."/>
            <person name="Barry K."/>
            <person name="Labutti K."/>
            <person name="Kuo R."/>
            <person name="Ohm R.A."/>
            <person name="Bhattacharya S.S."/>
            <person name="Shirouzu T."/>
            <person name="Yoshinaga Y."/>
            <person name="Martin F.M."/>
            <person name="Grigoriev I.V."/>
            <person name="Hibbett D.S."/>
        </authorList>
    </citation>
    <scope>NUCLEOTIDE SEQUENCE [LARGE SCALE GENOMIC DNA]</scope>
    <source>
        <strain evidence="2 3">HHB12029</strain>
    </source>
</reference>
<dbReference type="OrthoDB" id="5370359at2759"/>
<sequence>MPPKRASPDEDFFEPSDASETENAPKKPAAKRARKSTATAPAPDVSHILALKNSDLKKCEHDELVEYVEALQKAVKSAGEGGSASVQLSEEKLKEEVQKATNLLVRAMERSMTWKPSCKTGGAKVSYSGLLVDERVLPLMLGLKATDRFKAKRMTEAEFQSAVGSVEGSARYCTLYLKGNVNIKWDHAARTFTVSGSYGKMT</sequence>
<protein>
    <submittedName>
        <fullName evidence="2">Uncharacterized protein</fullName>
    </submittedName>
</protein>
<feature type="compositionally biased region" description="Acidic residues" evidence="1">
    <location>
        <begin position="9"/>
        <end position="20"/>
    </location>
</feature>
<dbReference type="Proteomes" id="UP000077266">
    <property type="component" value="Unassembled WGS sequence"/>
</dbReference>
<dbReference type="AlphaFoldDB" id="A0A165B7B7"/>
<dbReference type="EMBL" id="KV426534">
    <property type="protein sequence ID" value="KZV79984.1"/>
    <property type="molecule type" value="Genomic_DNA"/>
</dbReference>
<proteinExistence type="predicted"/>
<evidence type="ECO:0000313" key="3">
    <source>
        <dbReference type="Proteomes" id="UP000077266"/>
    </source>
</evidence>
<name>A0A165B7B7_EXIGL</name>
<evidence type="ECO:0000256" key="1">
    <source>
        <dbReference type="SAM" id="MobiDB-lite"/>
    </source>
</evidence>